<dbReference type="RefSeq" id="WP_353295367.1">
    <property type="nucleotide sequence ID" value="NZ_BAABWH010000006.1"/>
</dbReference>
<proteinExistence type="predicted"/>
<protein>
    <submittedName>
        <fullName evidence="1">Uncharacterized protein</fullName>
    </submittedName>
</protein>
<organism evidence="1 2">
    <name type="scientific">Thalassolituus maritimus</name>
    <dbReference type="NCBI Taxonomy" id="484498"/>
    <lineage>
        <taxon>Bacteria</taxon>
        <taxon>Pseudomonadati</taxon>
        <taxon>Pseudomonadota</taxon>
        <taxon>Gammaproteobacteria</taxon>
        <taxon>Oceanospirillales</taxon>
        <taxon>Oceanospirillaceae</taxon>
        <taxon>Thalassolituus</taxon>
    </lineage>
</organism>
<dbReference type="EMBL" id="BAABWH010000006">
    <property type="protein sequence ID" value="GAA6146177.1"/>
    <property type="molecule type" value="Genomic_DNA"/>
</dbReference>
<keyword evidence="2" id="KW-1185">Reference proteome</keyword>
<evidence type="ECO:0000313" key="2">
    <source>
        <dbReference type="Proteomes" id="UP001481413"/>
    </source>
</evidence>
<evidence type="ECO:0000313" key="1">
    <source>
        <dbReference type="EMBL" id="GAA6146177.1"/>
    </source>
</evidence>
<gene>
    <name evidence="1" type="ORF">NBRC116585_22950</name>
</gene>
<sequence length="115" mass="12933">MHKFMNSASPYLCEITLDVERVFGSEDVEKFESSVERGVAVFGHTPNLLVLADGIYKEWESICNLLSVLHTGKVAVCGGSLTNNQIEMMKESNVNILLKNFEKPQEVEARNWLIT</sequence>
<name>A0ABQ0A199_9GAMM</name>
<accession>A0ABQ0A199</accession>
<dbReference type="Proteomes" id="UP001481413">
    <property type="component" value="Unassembled WGS sequence"/>
</dbReference>
<comment type="caution">
    <text evidence="1">The sequence shown here is derived from an EMBL/GenBank/DDBJ whole genome shotgun (WGS) entry which is preliminary data.</text>
</comment>
<reference evidence="1 2" key="1">
    <citation type="submission" date="2024-04" db="EMBL/GenBank/DDBJ databases">
        <title>Draft genome sequence of Thalassolituus maritimus NBRC 116585.</title>
        <authorList>
            <person name="Miyakawa T."/>
            <person name="Kusuya Y."/>
            <person name="Miura T."/>
        </authorList>
    </citation>
    <scope>NUCLEOTIDE SEQUENCE [LARGE SCALE GENOMIC DNA]</scope>
    <source>
        <strain evidence="1 2">5NW40-0001</strain>
    </source>
</reference>